<feature type="region of interest" description="Disordered" evidence="3">
    <location>
        <begin position="710"/>
        <end position="730"/>
    </location>
</feature>
<dbReference type="SMART" id="SM00320">
    <property type="entry name" value="WD40"/>
    <property type="match status" value="3"/>
</dbReference>
<dbReference type="Pfam" id="PF10313">
    <property type="entry name" value="DUF2415"/>
    <property type="match status" value="1"/>
</dbReference>
<feature type="domain" description="Peptidase M12B" evidence="5">
    <location>
        <begin position="555"/>
        <end position="774"/>
    </location>
</feature>
<evidence type="ECO:0000313" key="6">
    <source>
        <dbReference type="EMBL" id="TPX62303.1"/>
    </source>
</evidence>
<sequence>MTIYMREDVEFVKSNARKHPQRSSIQHWQLRDLIACPTRRQEFLYVNQNNVYQYNTEQKQVTPILKDLTFSPTSITTGHGFLAAGGQRSQLMVRQLSSNWCAHTTVGGSINNAMSISQHLGGTRLLICNNDETIKVYSLPGMQRIQTISLPTAVNYAAVSPDGRKMVAVGDSSEVFLYDISASDSYTKIATLTGTSDAGFSCAWNQSSERFAVASQDGFVSVWDIRSTEKIAKLGAKQNPQIKGACRSVKFSPTGSIDLLLYSEHMSYINVVDARSFNERQTVRVAPSSSDQHISGITFSPCSKTIFVDELETIFNNYERVSTIGHRRRDYDGTAGLEIRLVLGDGQELAVHVTPNEDLVANTVFANPDSDNTDPIDASTILQGIVRGQPGSSVRLAAVKPGLYEGHAKYHKANSDGEEWTYVHFEVVPSEHAPNEFDMISYTDEDVVDQFDGTPTCGNVQAPLMGGVPDASLGGIPDPFLGGMNGMGGMNLMGAALPMSEETGEQEEENGEVDLVVDNEDCWLAGKVCPLIKAEQPSTLGRRAAATPKVSGRGRDCPVAVVADIKFSNTFGSDTEMAVLSLFNDVDSIYKDTVNVRTPVNYLYVVRDATDKTGFGKPAATASGLLSQLVTAIQGGKLPNLPKSTCLVHVLTVQDFNPTLGLAYVGKAGQLGGVCSGYGYNAGISTPVYASTLLARSTFISTVTHELGHGMGSNHDTDHPTPPGNPASCNPTQPYIMYPSAAQSSNWRRFSNCSLYTMNAALDNIASCFVARNSLSGLQNKATTPTWYTEKIQFQDQCKNTPGLTAAPPGGYTDCPYATGSKFICTLVCQNPTPGASGCVVFPDSRGYNMNKTDGTMCGGFNDQSTVCLKGVCKTDTRTNVCDRRKPCCDAYGVLLSKSKQCGAATSCASASYCNGLSDACPSAAKKASGTTCALKTGAVCKAGNTTLGVCGMCDSTGTCIGASAGAAVQVPTSSDGTTDSSSDADEGSVQEVDGTSSSSSAESPLASEAASDGTVTAFAPLFSTNIIRPAVITGAVVGCAVVVAGIGICFYKKKSAAPKIVKVASHALWQLEC</sequence>
<dbReference type="GO" id="GO:0046872">
    <property type="term" value="F:metal ion binding"/>
    <property type="evidence" value="ECO:0007669"/>
    <property type="project" value="UniProtKB-KW"/>
</dbReference>
<proteinExistence type="predicted"/>
<evidence type="ECO:0000256" key="3">
    <source>
        <dbReference type="SAM" id="MobiDB-lite"/>
    </source>
</evidence>
<feature type="compositionally biased region" description="Low complexity" evidence="3">
    <location>
        <begin position="997"/>
        <end position="1006"/>
    </location>
</feature>
<evidence type="ECO:0000259" key="5">
    <source>
        <dbReference type="PROSITE" id="PS50215"/>
    </source>
</evidence>
<dbReference type="Gene3D" id="3.40.390.10">
    <property type="entry name" value="Collagenase (Catalytic Domain)"/>
    <property type="match status" value="1"/>
</dbReference>
<feature type="repeat" description="WD" evidence="1">
    <location>
        <begin position="192"/>
        <end position="233"/>
    </location>
</feature>
<feature type="binding site" evidence="2">
    <location>
        <position position="715"/>
    </location>
    <ligand>
        <name>Zn(2+)</name>
        <dbReference type="ChEBI" id="CHEBI:29105"/>
        <note>catalytic</note>
    </ligand>
</feature>
<evidence type="ECO:0000313" key="7">
    <source>
        <dbReference type="Proteomes" id="UP000318582"/>
    </source>
</evidence>
<keyword evidence="2" id="KW-0479">Metal-binding</keyword>
<dbReference type="GO" id="GO:0004222">
    <property type="term" value="F:metalloendopeptidase activity"/>
    <property type="evidence" value="ECO:0007669"/>
    <property type="project" value="InterPro"/>
</dbReference>
<name>A0A507EDT9_9FUNG</name>
<evidence type="ECO:0000256" key="2">
    <source>
        <dbReference type="PROSITE-ProRule" id="PRU00276"/>
    </source>
</evidence>
<dbReference type="PROSITE" id="PS50215">
    <property type="entry name" value="ADAM_MEPRO"/>
    <property type="match status" value="1"/>
</dbReference>
<gene>
    <name evidence="6" type="ORF">PhCBS80983_g00596</name>
</gene>
<feature type="compositionally biased region" description="Low complexity" evidence="3">
    <location>
        <begin position="973"/>
        <end position="982"/>
    </location>
</feature>
<dbReference type="InterPro" id="IPR036322">
    <property type="entry name" value="WD40_repeat_dom_sf"/>
</dbReference>
<dbReference type="PANTHER" id="PTHR43991:SF9">
    <property type="entry name" value="DUF2415 DOMAIN-CONTAINING PROTEIN"/>
    <property type="match status" value="1"/>
</dbReference>
<reference evidence="6 7" key="1">
    <citation type="journal article" date="2019" name="Sci. Rep.">
        <title>Comparative genomics of chytrid fungi reveal insights into the obligate biotrophic and pathogenic lifestyle of Synchytrium endobioticum.</title>
        <authorList>
            <person name="van de Vossenberg B.T.L.H."/>
            <person name="Warris S."/>
            <person name="Nguyen H.D.T."/>
            <person name="van Gent-Pelzer M.P.E."/>
            <person name="Joly D.L."/>
            <person name="van de Geest H.C."/>
            <person name="Bonants P.J.M."/>
            <person name="Smith D.S."/>
            <person name="Levesque C.A."/>
            <person name="van der Lee T.A.J."/>
        </authorList>
    </citation>
    <scope>NUCLEOTIDE SEQUENCE [LARGE SCALE GENOMIC DNA]</scope>
    <source>
        <strain evidence="6 7">CBS 809.83</strain>
    </source>
</reference>
<dbReference type="Pfam" id="PF00400">
    <property type="entry name" value="WD40"/>
    <property type="match status" value="1"/>
</dbReference>
<keyword evidence="2" id="KW-0862">Zinc</keyword>
<dbReference type="GO" id="GO:0006508">
    <property type="term" value="P:proteolysis"/>
    <property type="evidence" value="ECO:0007669"/>
    <property type="project" value="InterPro"/>
</dbReference>
<comment type="caution">
    <text evidence="2">Lacks conserved residue(s) required for the propagation of feature annotation.</text>
</comment>
<protein>
    <recommendedName>
        <fullName evidence="5">Peptidase M12B domain-containing protein</fullName>
    </recommendedName>
</protein>
<feature type="region of interest" description="Disordered" evidence="3">
    <location>
        <begin position="972"/>
        <end position="1006"/>
    </location>
</feature>
<dbReference type="PANTHER" id="PTHR43991">
    <property type="entry name" value="WD REPEAT PROTEIN (AFU_ORTHOLOGUE AFUA_8G05640)-RELATED"/>
    <property type="match status" value="1"/>
</dbReference>
<feature type="binding site" evidence="2">
    <location>
        <position position="705"/>
    </location>
    <ligand>
        <name>Zn(2+)</name>
        <dbReference type="ChEBI" id="CHEBI:29105"/>
        <note>catalytic</note>
    </ligand>
</feature>
<evidence type="ECO:0000256" key="1">
    <source>
        <dbReference type="PROSITE-ProRule" id="PRU00221"/>
    </source>
</evidence>
<dbReference type="SUPFAM" id="SSF50978">
    <property type="entry name" value="WD40 repeat-like"/>
    <property type="match status" value="1"/>
</dbReference>
<dbReference type="SUPFAM" id="SSF55486">
    <property type="entry name" value="Metalloproteases ('zincins'), catalytic domain"/>
    <property type="match status" value="1"/>
</dbReference>
<dbReference type="Pfam" id="PF13688">
    <property type="entry name" value="Reprolysin_5"/>
    <property type="match status" value="1"/>
</dbReference>
<dbReference type="Proteomes" id="UP000318582">
    <property type="component" value="Unassembled WGS sequence"/>
</dbReference>
<keyword evidence="4" id="KW-1133">Transmembrane helix</keyword>
<dbReference type="InterPro" id="IPR015943">
    <property type="entry name" value="WD40/YVTN_repeat-like_dom_sf"/>
</dbReference>
<evidence type="ECO:0000256" key="4">
    <source>
        <dbReference type="SAM" id="Phobius"/>
    </source>
</evidence>
<comment type="caution">
    <text evidence="6">The sequence shown here is derived from an EMBL/GenBank/DDBJ whole genome shotgun (WGS) entry which is preliminary data.</text>
</comment>
<organism evidence="6 7">
    <name type="scientific">Powellomyces hirtus</name>
    <dbReference type="NCBI Taxonomy" id="109895"/>
    <lineage>
        <taxon>Eukaryota</taxon>
        <taxon>Fungi</taxon>
        <taxon>Fungi incertae sedis</taxon>
        <taxon>Chytridiomycota</taxon>
        <taxon>Chytridiomycota incertae sedis</taxon>
        <taxon>Chytridiomycetes</taxon>
        <taxon>Spizellomycetales</taxon>
        <taxon>Powellomycetaceae</taxon>
        <taxon>Powellomyces</taxon>
    </lineage>
</organism>
<keyword evidence="4" id="KW-0812">Transmembrane</keyword>
<feature type="transmembrane region" description="Helical" evidence="4">
    <location>
        <begin position="1031"/>
        <end position="1052"/>
    </location>
</feature>
<dbReference type="EMBL" id="QEAQ01000003">
    <property type="protein sequence ID" value="TPX62303.1"/>
    <property type="molecule type" value="Genomic_DNA"/>
</dbReference>
<dbReference type="Gene3D" id="2.130.10.10">
    <property type="entry name" value="YVTN repeat-like/Quinoprotein amine dehydrogenase"/>
    <property type="match status" value="1"/>
</dbReference>
<keyword evidence="4" id="KW-0472">Membrane</keyword>
<dbReference type="InterPro" id="IPR001680">
    <property type="entry name" value="WD40_rpt"/>
</dbReference>
<dbReference type="AlphaFoldDB" id="A0A507EDT9"/>
<accession>A0A507EDT9</accession>
<dbReference type="PROSITE" id="PS50082">
    <property type="entry name" value="WD_REPEATS_2"/>
    <property type="match status" value="1"/>
</dbReference>
<keyword evidence="1" id="KW-0853">WD repeat</keyword>
<feature type="binding site" evidence="2">
    <location>
        <position position="709"/>
    </location>
    <ligand>
        <name>Zn(2+)</name>
        <dbReference type="ChEBI" id="CHEBI:29105"/>
        <note>catalytic</note>
    </ligand>
</feature>
<dbReference type="InterPro" id="IPR001590">
    <property type="entry name" value="Peptidase_M12B"/>
</dbReference>
<dbReference type="InterPro" id="IPR019417">
    <property type="entry name" value="DUF2415"/>
</dbReference>
<dbReference type="InterPro" id="IPR024079">
    <property type="entry name" value="MetalloPept_cat_dom_sf"/>
</dbReference>
<feature type="active site" evidence="2">
    <location>
        <position position="706"/>
    </location>
</feature>
<keyword evidence="7" id="KW-1185">Reference proteome</keyword>